<keyword evidence="4" id="KW-0186">Copper</keyword>
<dbReference type="PROSITE" id="PS51257">
    <property type="entry name" value="PROKAR_LIPOPROTEIN"/>
    <property type="match status" value="1"/>
</dbReference>
<comment type="caution">
    <text evidence="8">The sequence shown here is derived from an EMBL/GenBank/DDBJ whole genome shotgun (WGS) entry which is preliminary data.</text>
</comment>
<evidence type="ECO:0000256" key="5">
    <source>
        <dbReference type="SAM" id="MobiDB-lite"/>
    </source>
</evidence>
<sequence length="182" mass="20011">MKMLSKFLLVLSAVAMIACGDTKEKKDQKDTMTVGNNNSQKATPAKKSEDTKMNSSDQDVVELTIEGDDQMRFNKEELKVKAGQTVRLTLKHVGEMKKDVMGHNWVLLTKGTAVSEFGQKAVEAKGNDYIPKGTSKVIAHTDLIGGGQTTTVEFKAPEKGTYDFICSFPGHYSLMQGKFIVE</sequence>
<dbReference type="NCBIfam" id="TIGR02695">
    <property type="entry name" value="azurin"/>
    <property type="match status" value="1"/>
</dbReference>
<dbReference type="Gene3D" id="2.60.40.420">
    <property type="entry name" value="Cupredoxins - blue copper proteins"/>
    <property type="match status" value="1"/>
</dbReference>
<dbReference type="OrthoDB" id="9814063at2"/>
<dbReference type="PANTHER" id="PTHR38439:SF2">
    <property type="entry name" value="OUTER MEMBRANE PROTEIN H.8"/>
    <property type="match status" value="1"/>
</dbReference>
<keyword evidence="2" id="KW-0479">Metal-binding</keyword>
<reference evidence="8 9" key="1">
    <citation type="submission" date="2019-06" db="EMBL/GenBank/DDBJ databases">
        <title>Flavibacter putida gen. nov., sp. nov., a novel marine bacterium of the family Flavobacteriaceae isolated from coastal seawater.</title>
        <authorList>
            <person name="Feng X."/>
        </authorList>
    </citation>
    <scope>NUCLEOTIDE SEQUENCE [LARGE SCALE GENOMIC DNA]</scope>
    <source>
        <strain evidence="8 9">PLHSN227</strain>
    </source>
</reference>
<dbReference type="InterPro" id="IPR008972">
    <property type="entry name" value="Cupredoxin"/>
</dbReference>
<protein>
    <submittedName>
        <fullName evidence="8">Azurin</fullName>
    </submittedName>
</protein>
<evidence type="ECO:0000256" key="3">
    <source>
        <dbReference type="ARBA" id="ARBA00022982"/>
    </source>
</evidence>
<dbReference type="PROSITE" id="PS00196">
    <property type="entry name" value="COPPER_BLUE"/>
    <property type="match status" value="1"/>
</dbReference>
<feature type="chain" id="PRO_5021209075" evidence="6">
    <location>
        <begin position="18"/>
        <end position="182"/>
    </location>
</feature>
<dbReference type="Pfam" id="PF00127">
    <property type="entry name" value="Copper-bind"/>
    <property type="match status" value="1"/>
</dbReference>
<organism evidence="8 9">
    <name type="scientific">Haloflavibacter putidus</name>
    <dbReference type="NCBI Taxonomy" id="2576776"/>
    <lineage>
        <taxon>Bacteria</taxon>
        <taxon>Pseudomonadati</taxon>
        <taxon>Bacteroidota</taxon>
        <taxon>Flavobacteriia</taxon>
        <taxon>Flavobacteriales</taxon>
        <taxon>Flavobacteriaceae</taxon>
        <taxon>Haloflavibacter</taxon>
    </lineage>
</organism>
<name>A0A508A0X0_9FLAO</name>
<keyword evidence="9" id="KW-1185">Reference proteome</keyword>
<dbReference type="RefSeq" id="WP_141421419.1">
    <property type="nucleotide sequence ID" value="NZ_VIAR01000004.1"/>
</dbReference>
<feature type="domain" description="Blue (type 1) copper" evidence="7">
    <location>
        <begin position="61"/>
        <end position="182"/>
    </location>
</feature>
<keyword evidence="6" id="KW-0732">Signal</keyword>
<evidence type="ECO:0000256" key="6">
    <source>
        <dbReference type="SAM" id="SignalP"/>
    </source>
</evidence>
<accession>A0A508A0X0</accession>
<dbReference type="PANTHER" id="PTHR38439">
    <property type="entry name" value="AURACYANIN-B"/>
    <property type="match status" value="1"/>
</dbReference>
<evidence type="ECO:0000256" key="2">
    <source>
        <dbReference type="ARBA" id="ARBA00022723"/>
    </source>
</evidence>
<feature type="compositionally biased region" description="Polar residues" evidence="5">
    <location>
        <begin position="31"/>
        <end position="42"/>
    </location>
</feature>
<dbReference type="SUPFAM" id="SSF49503">
    <property type="entry name" value="Cupredoxins"/>
    <property type="match status" value="1"/>
</dbReference>
<evidence type="ECO:0000259" key="7">
    <source>
        <dbReference type="Pfam" id="PF00127"/>
    </source>
</evidence>
<feature type="signal peptide" evidence="6">
    <location>
        <begin position="1"/>
        <end position="17"/>
    </location>
</feature>
<gene>
    <name evidence="8" type="primary">azu</name>
    <name evidence="8" type="ORF">FKR84_06140</name>
</gene>
<dbReference type="GO" id="GO:0005507">
    <property type="term" value="F:copper ion binding"/>
    <property type="evidence" value="ECO:0007669"/>
    <property type="project" value="InterPro"/>
</dbReference>
<dbReference type="AlphaFoldDB" id="A0A508A0X0"/>
<dbReference type="CDD" id="cd13922">
    <property type="entry name" value="Azurin"/>
    <property type="match status" value="1"/>
</dbReference>
<keyword evidence="1" id="KW-0813">Transport</keyword>
<dbReference type="InterPro" id="IPR050845">
    <property type="entry name" value="Cu-binding_ET"/>
</dbReference>
<evidence type="ECO:0000256" key="1">
    <source>
        <dbReference type="ARBA" id="ARBA00022448"/>
    </source>
</evidence>
<evidence type="ECO:0000256" key="4">
    <source>
        <dbReference type="ARBA" id="ARBA00023008"/>
    </source>
</evidence>
<evidence type="ECO:0000313" key="9">
    <source>
        <dbReference type="Proteomes" id="UP000317169"/>
    </source>
</evidence>
<dbReference type="InterPro" id="IPR028871">
    <property type="entry name" value="BlueCu_1_BS"/>
</dbReference>
<dbReference type="Proteomes" id="UP000317169">
    <property type="component" value="Unassembled WGS sequence"/>
</dbReference>
<dbReference type="EMBL" id="VIAR01000004">
    <property type="protein sequence ID" value="TQD39472.1"/>
    <property type="molecule type" value="Genomic_DNA"/>
</dbReference>
<dbReference type="InterPro" id="IPR000923">
    <property type="entry name" value="BlueCu_1"/>
</dbReference>
<feature type="region of interest" description="Disordered" evidence="5">
    <location>
        <begin position="25"/>
        <end position="57"/>
    </location>
</feature>
<keyword evidence="3" id="KW-0249">Electron transport</keyword>
<proteinExistence type="predicted"/>
<dbReference type="InterPro" id="IPR014068">
    <property type="entry name" value="Azurin"/>
</dbReference>
<dbReference type="GO" id="GO:0009055">
    <property type="term" value="F:electron transfer activity"/>
    <property type="evidence" value="ECO:0007669"/>
    <property type="project" value="InterPro"/>
</dbReference>
<evidence type="ECO:0000313" key="8">
    <source>
        <dbReference type="EMBL" id="TQD39472.1"/>
    </source>
</evidence>